<proteinExistence type="inferred from homology"/>
<dbReference type="GO" id="GO:0071821">
    <property type="term" value="C:FANCM-MHF complex"/>
    <property type="evidence" value="ECO:0007669"/>
    <property type="project" value="TreeGrafter"/>
</dbReference>
<protein>
    <submittedName>
        <fullName evidence="7">WGS project CCBQ000000000 data, contig 00043</fullName>
    </submittedName>
</protein>
<organism evidence="7 8">
    <name type="scientific">Kluyveromyces dobzhanskii CBS 2104</name>
    <dbReference type="NCBI Taxonomy" id="1427455"/>
    <lineage>
        <taxon>Eukaryota</taxon>
        <taxon>Fungi</taxon>
        <taxon>Dikarya</taxon>
        <taxon>Ascomycota</taxon>
        <taxon>Saccharomycotina</taxon>
        <taxon>Saccharomycetes</taxon>
        <taxon>Saccharomycetales</taxon>
        <taxon>Saccharomycetaceae</taxon>
        <taxon>Kluyveromyces</taxon>
    </lineage>
</organism>
<keyword evidence="5" id="KW-0234">DNA repair</keyword>
<evidence type="ECO:0000256" key="6">
    <source>
        <dbReference type="ARBA" id="ARBA00023242"/>
    </source>
</evidence>
<evidence type="ECO:0000256" key="3">
    <source>
        <dbReference type="ARBA" id="ARBA00022763"/>
    </source>
</evidence>
<evidence type="ECO:0000256" key="2">
    <source>
        <dbReference type="ARBA" id="ARBA00009359"/>
    </source>
</evidence>
<dbReference type="Proteomes" id="UP000031516">
    <property type="component" value="Unassembled WGS sequence"/>
</dbReference>
<dbReference type="PANTHER" id="PTHR28680:SF1">
    <property type="entry name" value="CENTROMERE PROTEIN X"/>
    <property type="match status" value="1"/>
</dbReference>
<dbReference type="EMBL" id="CCBQ010000021">
    <property type="protein sequence ID" value="CDO93281.1"/>
    <property type="molecule type" value="Genomic_DNA"/>
</dbReference>
<dbReference type="GO" id="GO:0003677">
    <property type="term" value="F:DNA binding"/>
    <property type="evidence" value="ECO:0007669"/>
    <property type="project" value="UniProtKB-KW"/>
</dbReference>
<name>A0A0A8L351_9SACH</name>
<dbReference type="PANTHER" id="PTHR28680">
    <property type="entry name" value="CENTROMERE PROTEIN X"/>
    <property type="match status" value="1"/>
</dbReference>
<dbReference type="Pfam" id="PF09415">
    <property type="entry name" value="CENP-X"/>
    <property type="match status" value="1"/>
</dbReference>
<accession>A0A0A8L351</accession>
<evidence type="ECO:0000256" key="5">
    <source>
        <dbReference type="ARBA" id="ARBA00023204"/>
    </source>
</evidence>
<dbReference type="AlphaFoldDB" id="A0A0A8L351"/>
<evidence type="ECO:0000256" key="4">
    <source>
        <dbReference type="ARBA" id="ARBA00023125"/>
    </source>
</evidence>
<keyword evidence="8" id="KW-1185">Reference proteome</keyword>
<dbReference type="GO" id="GO:0051382">
    <property type="term" value="P:kinetochore assembly"/>
    <property type="evidence" value="ECO:0007669"/>
    <property type="project" value="InterPro"/>
</dbReference>
<evidence type="ECO:0000256" key="1">
    <source>
        <dbReference type="ARBA" id="ARBA00004123"/>
    </source>
</evidence>
<dbReference type="OrthoDB" id="2500381at2759"/>
<reference evidence="7 8" key="1">
    <citation type="submission" date="2014-03" db="EMBL/GenBank/DDBJ databases">
        <title>The genome of Kluyveromyces dobzhanskii.</title>
        <authorList>
            <person name="Nystedt B."/>
            <person name="Astrom S."/>
        </authorList>
    </citation>
    <scope>NUCLEOTIDE SEQUENCE [LARGE SCALE GENOMIC DNA]</scope>
    <source>
        <strain evidence="7 8">CBS 2104</strain>
    </source>
</reference>
<dbReference type="GO" id="GO:0031297">
    <property type="term" value="P:replication fork processing"/>
    <property type="evidence" value="ECO:0007669"/>
    <property type="project" value="TreeGrafter"/>
</dbReference>
<dbReference type="InterPro" id="IPR018552">
    <property type="entry name" value="CENP-X"/>
</dbReference>
<dbReference type="GO" id="GO:0046982">
    <property type="term" value="F:protein heterodimerization activity"/>
    <property type="evidence" value="ECO:0007669"/>
    <property type="project" value="InterPro"/>
</dbReference>
<keyword evidence="6" id="KW-0539">Nucleus</keyword>
<dbReference type="InterPro" id="IPR009072">
    <property type="entry name" value="Histone-fold"/>
</dbReference>
<dbReference type="Gene3D" id="1.10.20.10">
    <property type="entry name" value="Histone, subunit A"/>
    <property type="match status" value="1"/>
</dbReference>
<dbReference type="GO" id="GO:0000712">
    <property type="term" value="P:resolution of meiotic recombination intermediates"/>
    <property type="evidence" value="ECO:0007669"/>
    <property type="project" value="TreeGrafter"/>
</dbReference>
<dbReference type="CDD" id="cd22921">
    <property type="entry name" value="HFD_CENP-X"/>
    <property type="match status" value="1"/>
</dbReference>
<dbReference type="GO" id="GO:0006281">
    <property type="term" value="P:DNA repair"/>
    <property type="evidence" value="ECO:0007669"/>
    <property type="project" value="UniProtKB-KW"/>
</dbReference>
<keyword evidence="3" id="KW-0227">DNA damage</keyword>
<keyword evidence="4" id="KW-0238">DNA-binding</keyword>
<sequence length="79" mass="8895">MSNNSFSTTIARILQTEGFQDNNTRITEECMKLLEPYVELFVREGVLRSVENKSDSSPDSSVDFTDLEAVAGLLLMDFQ</sequence>
<gene>
    <name evidence="7" type="ORF">KLDO_g1582B</name>
</gene>
<comment type="caution">
    <text evidence="7">The sequence shown here is derived from an EMBL/GenBank/DDBJ whole genome shotgun (WGS) entry which is preliminary data.</text>
</comment>
<comment type="similarity">
    <text evidence="2">Belongs to the CENP-X/MHF2 family.</text>
</comment>
<comment type="subcellular location">
    <subcellularLocation>
        <location evidence="1">Nucleus</location>
    </subcellularLocation>
</comment>
<evidence type="ECO:0000313" key="8">
    <source>
        <dbReference type="Proteomes" id="UP000031516"/>
    </source>
</evidence>
<evidence type="ECO:0000313" key="7">
    <source>
        <dbReference type="EMBL" id="CDO93281.1"/>
    </source>
</evidence>